<evidence type="ECO:0000256" key="1">
    <source>
        <dbReference type="SAM" id="MobiDB-lite"/>
    </source>
</evidence>
<feature type="compositionally biased region" description="Acidic residues" evidence="1">
    <location>
        <begin position="430"/>
        <end position="439"/>
    </location>
</feature>
<evidence type="ECO:0000313" key="2">
    <source>
        <dbReference type="EMBL" id="THV04345.1"/>
    </source>
</evidence>
<feature type="compositionally biased region" description="Polar residues" evidence="1">
    <location>
        <begin position="310"/>
        <end position="328"/>
    </location>
</feature>
<dbReference type="EMBL" id="ML179057">
    <property type="protein sequence ID" value="THV04345.1"/>
    <property type="molecule type" value="Genomic_DNA"/>
</dbReference>
<feature type="compositionally biased region" description="Polar residues" evidence="1">
    <location>
        <begin position="211"/>
        <end position="220"/>
    </location>
</feature>
<dbReference type="AlphaFoldDB" id="A0A4S8MN69"/>
<evidence type="ECO:0000313" key="3">
    <source>
        <dbReference type="Proteomes" id="UP000297245"/>
    </source>
</evidence>
<feature type="region of interest" description="Disordered" evidence="1">
    <location>
        <begin position="417"/>
        <end position="451"/>
    </location>
</feature>
<organism evidence="2 3">
    <name type="scientific">Dendrothele bispora (strain CBS 962.96)</name>
    <dbReference type="NCBI Taxonomy" id="1314807"/>
    <lineage>
        <taxon>Eukaryota</taxon>
        <taxon>Fungi</taxon>
        <taxon>Dikarya</taxon>
        <taxon>Basidiomycota</taxon>
        <taxon>Agaricomycotina</taxon>
        <taxon>Agaricomycetes</taxon>
        <taxon>Agaricomycetidae</taxon>
        <taxon>Agaricales</taxon>
        <taxon>Agaricales incertae sedis</taxon>
        <taxon>Dendrothele</taxon>
    </lineage>
</organism>
<gene>
    <name evidence="2" type="ORF">K435DRAFT_835445</name>
</gene>
<sequence length="451" mass="50848">MSAPPITVYWKDTHNYHIIEHVATHNSALNGRWRMSLWDSVAATYQSDESRCPTVEAWRSHYKDYKAWFETKIEEYARLGYHTEAQRSPNPIRKLSMVSRPTHSTSGRVHVSLPYTKEDQEVLVLFLAVNDLSATKRGRGDGIYRVLTEKYPFAARHNPGSWRKHYDRFKDYYDLRIREYQRANKLPMTPASKTATSIKDVKRPRLLSSLAGASQVNPETSDNRSRVTPGHPTSTSASIRSESPEFVEPGKGKMSVQVRENDEEEEIVVLDKHGGDGQENVGPTRQSILEDEPSWFLDSSKPPKKIHGQPTVSRPNFQPAAANQTSTVDGLPQTGMQDDTKISFDEYLSRINMFKGGEMRLFTMDGDDMIDILVRPQFVDDGGGLGDEGEGEVLAHAEQNAGDADPEELIEHDENFWSSANGGWDRDVFEETPDLDEDNNVGNADNVDMDA</sequence>
<reference evidence="2 3" key="1">
    <citation type="journal article" date="2019" name="Nat. Ecol. Evol.">
        <title>Megaphylogeny resolves global patterns of mushroom evolution.</title>
        <authorList>
            <person name="Varga T."/>
            <person name="Krizsan K."/>
            <person name="Foldi C."/>
            <person name="Dima B."/>
            <person name="Sanchez-Garcia M."/>
            <person name="Sanchez-Ramirez S."/>
            <person name="Szollosi G.J."/>
            <person name="Szarkandi J.G."/>
            <person name="Papp V."/>
            <person name="Albert L."/>
            <person name="Andreopoulos W."/>
            <person name="Angelini C."/>
            <person name="Antonin V."/>
            <person name="Barry K.W."/>
            <person name="Bougher N.L."/>
            <person name="Buchanan P."/>
            <person name="Buyck B."/>
            <person name="Bense V."/>
            <person name="Catcheside P."/>
            <person name="Chovatia M."/>
            <person name="Cooper J."/>
            <person name="Damon W."/>
            <person name="Desjardin D."/>
            <person name="Finy P."/>
            <person name="Geml J."/>
            <person name="Haridas S."/>
            <person name="Hughes K."/>
            <person name="Justo A."/>
            <person name="Karasinski D."/>
            <person name="Kautmanova I."/>
            <person name="Kiss B."/>
            <person name="Kocsube S."/>
            <person name="Kotiranta H."/>
            <person name="LaButti K.M."/>
            <person name="Lechner B.E."/>
            <person name="Liimatainen K."/>
            <person name="Lipzen A."/>
            <person name="Lukacs Z."/>
            <person name="Mihaltcheva S."/>
            <person name="Morgado L.N."/>
            <person name="Niskanen T."/>
            <person name="Noordeloos M.E."/>
            <person name="Ohm R.A."/>
            <person name="Ortiz-Santana B."/>
            <person name="Ovrebo C."/>
            <person name="Racz N."/>
            <person name="Riley R."/>
            <person name="Savchenko A."/>
            <person name="Shiryaev A."/>
            <person name="Soop K."/>
            <person name="Spirin V."/>
            <person name="Szebenyi C."/>
            <person name="Tomsovsky M."/>
            <person name="Tulloss R.E."/>
            <person name="Uehling J."/>
            <person name="Grigoriev I.V."/>
            <person name="Vagvolgyi C."/>
            <person name="Papp T."/>
            <person name="Martin F.M."/>
            <person name="Miettinen O."/>
            <person name="Hibbett D.S."/>
            <person name="Nagy L.G."/>
        </authorList>
    </citation>
    <scope>NUCLEOTIDE SEQUENCE [LARGE SCALE GENOMIC DNA]</scope>
    <source>
        <strain evidence="2 3">CBS 962.96</strain>
    </source>
</reference>
<accession>A0A4S8MN69</accession>
<evidence type="ECO:0008006" key="4">
    <source>
        <dbReference type="Google" id="ProtNLM"/>
    </source>
</evidence>
<feature type="region of interest" description="Disordered" evidence="1">
    <location>
        <begin position="209"/>
        <end position="261"/>
    </location>
</feature>
<keyword evidence="3" id="KW-1185">Reference proteome</keyword>
<feature type="compositionally biased region" description="Polar residues" evidence="1">
    <location>
        <begin position="231"/>
        <end position="241"/>
    </location>
</feature>
<protein>
    <recommendedName>
        <fullName evidence="4">Rap1 Myb domain-containing protein</fullName>
    </recommendedName>
</protein>
<dbReference type="OrthoDB" id="435460at2759"/>
<name>A0A4S8MN69_DENBC</name>
<feature type="non-terminal residue" evidence="2">
    <location>
        <position position="451"/>
    </location>
</feature>
<dbReference type="Proteomes" id="UP000297245">
    <property type="component" value="Unassembled WGS sequence"/>
</dbReference>
<proteinExistence type="predicted"/>
<feature type="region of interest" description="Disordered" evidence="1">
    <location>
        <begin position="299"/>
        <end position="337"/>
    </location>
</feature>